<evidence type="ECO:0000256" key="1">
    <source>
        <dbReference type="SAM" id="MobiDB-lite"/>
    </source>
</evidence>
<dbReference type="InterPro" id="IPR055305">
    <property type="entry name" value="GG3-like"/>
</dbReference>
<dbReference type="AlphaFoldDB" id="A0AAD2A8F1"/>
<sequence>MNGSGGDGSWPLPLPLPPPRPKSPPEYPDLYGKRRGLVNVQMMEREIGYLEEELKSVESLQPASRACKEVVDLVSGNTDPLIPVTRKTRRSCNLSCGFWKWLWYMLLNTQLCLMYYIFLLKISVSSNA</sequence>
<dbReference type="PANTHER" id="PTHR32378">
    <property type="entry name" value="GUANINE NUCLEOTIDE-BINDING PROTEIN SUBUNIT GAMMA 3"/>
    <property type="match status" value="1"/>
</dbReference>
<feature type="region of interest" description="Disordered" evidence="1">
    <location>
        <begin position="1"/>
        <end position="28"/>
    </location>
</feature>
<dbReference type="Pfam" id="PF00631">
    <property type="entry name" value="G-gamma"/>
    <property type="match status" value="1"/>
</dbReference>
<feature type="transmembrane region" description="Helical" evidence="2">
    <location>
        <begin position="101"/>
        <end position="120"/>
    </location>
</feature>
<accession>A0AAD2A8F1</accession>
<feature type="domain" description="G protein gamma" evidence="3">
    <location>
        <begin position="37"/>
        <end position="95"/>
    </location>
</feature>
<dbReference type="SMART" id="SM01224">
    <property type="entry name" value="G_gamma"/>
    <property type="match status" value="1"/>
</dbReference>
<protein>
    <recommendedName>
        <fullName evidence="3">G protein gamma domain-containing protein</fullName>
    </recommendedName>
</protein>
<evidence type="ECO:0000259" key="3">
    <source>
        <dbReference type="SMART" id="SM01224"/>
    </source>
</evidence>
<reference evidence="4" key="1">
    <citation type="submission" date="2023-05" db="EMBL/GenBank/DDBJ databases">
        <authorList>
            <person name="Huff M."/>
        </authorList>
    </citation>
    <scope>NUCLEOTIDE SEQUENCE</scope>
</reference>
<name>A0AAD2A8F1_9LAMI</name>
<gene>
    <name evidence="4" type="ORF">FPE_LOCUS27797</name>
</gene>
<keyword evidence="2" id="KW-1133">Transmembrane helix</keyword>
<evidence type="ECO:0000313" key="5">
    <source>
        <dbReference type="Proteomes" id="UP000834106"/>
    </source>
</evidence>
<dbReference type="GO" id="GO:0007186">
    <property type="term" value="P:G protein-coupled receptor signaling pathway"/>
    <property type="evidence" value="ECO:0007669"/>
    <property type="project" value="InterPro"/>
</dbReference>
<dbReference type="PANTHER" id="PTHR32378:SF10">
    <property type="entry name" value="GUANINE NUCLEOTIDE-BINDING PROTEIN SUBUNIT GAMMA 3"/>
    <property type="match status" value="1"/>
</dbReference>
<evidence type="ECO:0000256" key="2">
    <source>
        <dbReference type="SAM" id="Phobius"/>
    </source>
</evidence>
<dbReference type="EMBL" id="OU503052">
    <property type="protein sequence ID" value="CAI9780367.1"/>
    <property type="molecule type" value="Genomic_DNA"/>
</dbReference>
<feature type="compositionally biased region" description="Pro residues" evidence="1">
    <location>
        <begin position="12"/>
        <end position="27"/>
    </location>
</feature>
<evidence type="ECO:0000313" key="4">
    <source>
        <dbReference type="EMBL" id="CAI9780367.1"/>
    </source>
</evidence>
<keyword evidence="5" id="KW-1185">Reference proteome</keyword>
<dbReference type="InterPro" id="IPR015898">
    <property type="entry name" value="G-protein_gamma-like_dom"/>
</dbReference>
<organism evidence="4 5">
    <name type="scientific">Fraxinus pennsylvanica</name>
    <dbReference type="NCBI Taxonomy" id="56036"/>
    <lineage>
        <taxon>Eukaryota</taxon>
        <taxon>Viridiplantae</taxon>
        <taxon>Streptophyta</taxon>
        <taxon>Embryophyta</taxon>
        <taxon>Tracheophyta</taxon>
        <taxon>Spermatophyta</taxon>
        <taxon>Magnoliopsida</taxon>
        <taxon>eudicotyledons</taxon>
        <taxon>Gunneridae</taxon>
        <taxon>Pentapetalae</taxon>
        <taxon>asterids</taxon>
        <taxon>lamiids</taxon>
        <taxon>Lamiales</taxon>
        <taxon>Oleaceae</taxon>
        <taxon>Oleeae</taxon>
        <taxon>Fraxinus</taxon>
    </lineage>
</organism>
<keyword evidence="2" id="KW-0472">Membrane</keyword>
<proteinExistence type="predicted"/>
<keyword evidence="2" id="KW-0812">Transmembrane</keyword>
<dbReference type="Proteomes" id="UP000834106">
    <property type="component" value="Chromosome 17"/>
</dbReference>